<reference evidence="1" key="1">
    <citation type="submission" date="2020-02" db="EMBL/GenBank/DDBJ databases">
        <title>A new Streptomyces sp. for controlling soil-borne diseases.</title>
        <authorList>
            <person name="Li X."/>
            <person name="Tian Y."/>
            <person name="Gao K."/>
        </authorList>
    </citation>
    <scope>NUCLEOTIDE SEQUENCE [LARGE SCALE GENOMIC DNA]</scope>
    <source>
        <strain evidence="1">0250</strain>
    </source>
</reference>
<name>A0A6G4AH07_9ACTN</name>
<evidence type="ECO:0000313" key="1">
    <source>
        <dbReference type="EMBL" id="NEW72605.1"/>
    </source>
</evidence>
<dbReference type="RefSeq" id="WP_164429138.1">
    <property type="nucleotide sequence ID" value="NZ_JAAIKT010000022.1"/>
</dbReference>
<dbReference type="SUPFAM" id="SSF46894">
    <property type="entry name" value="C-terminal effector domain of the bipartite response regulators"/>
    <property type="match status" value="1"/>
</dbReference>
<dbReference type="GO" id="GO:0003677">
    <property type="term" value="F:DNA binding"/>
    <property type="evidence" value="ECO:0007669"/>
    <property type="project" value="InterPro"/>
</dbReference>
<dbReference type="EMBL" id="JAAIKT010000022">
    <property type="protein sequence ID" value="NEW72605.1"/>
    <property type="molecule type" value="Genomic_DNA"/>
</dbReference>
<dbReference type="Proteomes" id="UP000476310">
    <property type="component" value="Unassembled WGS sequence"/>
</dbReference>
<dbReference type="GO" id="GO:0006355">
    <property type="term" value="P:regulation of DNA-templated transcription"/>
    <property type="evidence" value="ECO:0007669"/>
    <property type="project" value="InterPro"/>
</dbReference>
<gene>
    <name evidence="1" type="ORF">G4H13_19870</name>
</gene>
<accession>A0A6G4AH07</accession>
<dbReference type="AlphaFoldDB" id="A0A6G4AH07"/>
<organism evidence="1 2">
    <name type="scientific">Streptomyces rhizosphaericus</name>
    <dbReference type="NCBI Taxonomy" id="114699"/>
    <lineage>
        <taxon>Bacteria</taxon>
        <taxon>Bacillati</taxon>
        <taxon>Actinomycetota</taxon>
        <taxon>Actinomycetes</taxon>
        <taxon>Kitasatosporales</taxon>
        <taxon>Streptomycetaceae</taxon>
        <taxon>Streptomyces</taxon>
        <taxon>Streptomyces violaceusniger group</taxon>
    </lineage>
</organism>
<protein>
    <submittedName>
        <fullName evidence="1">LuxR family transcriptional regulator</fullName>
    </submittedName>
</protein>
<dbReference type="InterPro" id="IPR016032">
    <property type="entry name" value="Sig_transdc_resp-reg_C-effctor"/>
</dbReference>
<sequence>MTPAEAATEMGVCTARVTDCLRYASAKLHSPERPGAVHRAYMLGEIPPPEPIDDANIELSAGQCVVLRGLADGQDLGWIAANSGVRVDVVRKDVRELMALVGAKSPAHLIHRGWEFGLLGLTWDDTTSSSIVRGHG</sequence>
<comment type="caution">
    <text evidence="1">The sequence shown here is derived from an EMBL/GenBank/DDBJ whole genome shotgun (WGS) entry which is preliminary data.</text>
</comment>
<proteinExistence type="predicted"/>
<evidence type="ECO:0000313" key="2">
    <source>
        <dbReference type="Proteomes" id="UP000476310"/>
    </source>
</evidence>
<keyword evidence="2" id="KW-1185">Reference proteome</keyword>